<feature type="region of interest" description="Disordered" evidence="1">
    <location>
        <begin position="358"/>
        <end position="421"/>
    </location>
</feature>
<comment type="caution">
    <text evidence="4">The sequence shown here is derived from an EMBL/GenBank/DDBJ whole genome shotgun (WGS) entry which is preliminary data.</text>
</comment>
<feature type="compositionally biased region" description="Low complexity" evidence="1">
    <location>
        <begin position="581"/>
        <end position="594"/>
    </location>
</feature>
<gene>
    <name evidence="4" type="ORF">QBC35DRAFT_470799</name>
</gene>
<dbReference type="SUPFAM" id="SSF54236">
    <property type="entry name" value="Ubiquitin-like"/>
    <property type="match status" value="1"/>
</dbReference>
<proteinExistence type="predicted"/>
<feature type="compositionally biased region" description="Polar residues" evidence="1">
    <location>
        <begin position="119"/>
        <end position="128"/>
    </location>
</feature>
<feature type="region of interest" description="Disordered" evidence="1">
    <location>
        <begin position="119"/>
        <end position="168"/>
    </location>
</feature>
<feature type="compositionally biased region" description="Basic and acidic residues" evidence="1">
    <location>
        <begin position="832"/>
        <end position="849"/>
    </location>
</feature>
<feature type="region of interest" description="Disordered" evidence="1">
    <location>
        <begin position="832"/>
        <end position="929"/>
    </location>
</feature>
<dbReference type="InterPro" id="IPR019413">
    <property type="entry name" value="Dsc3_ub-like_dom"/>
</dbReference>
<feature type="compositionally biased region" description="Low complexity" evidence="1">
    <location>
        <begin position="728"/>
        <end position="749"/>
    </location>
</feature>
<dbReference type="Gene3D" id="3.10.20.90">
    <property type="entry name" value="Phosphatidylinositol 3-kinase Catalytic Subunit, Chain A, domain 1"/>
    <property type="match status" value="1"/>
</dbReference>
<dbReference type="PANTHER" id="PTHR12943:SF27">
    <property type="entry name" value="HOMOCYSTEINE-INDUCED ENDOPLASMIC RETICULUM PROTEIN, ISOFORM A"/>
    <property type="match status" value="1"/>
</dbReference>
<dbReference type="GO" id="GO:0030968">
    <property type="term" value="P:endoplasmic reticulum unfolded protein response"/>
    <property type="evidence" value="ECO:0007669"/>
    <property type="project" value="TreeGrafter"/>
</dbReference>
<keyword evidence="5" id="KW-1185">Reference proteome</keyword>
<protein>
    <recommendedName>
        <fullName evidence="3">DSC E3 ubiquitin ligase complex subunit 3 ubiquitin-like domain-containing protein</fullName>
    </recommendedName>
</protein>
<dbReference type="AlphaFoldDB" id="A0AAN6X4V1"/>
<reference evidence="4" key="1">
    <citation type="journal article" date="2023" name="Mol. Phylogenet. Evol.">
        <title>Genome-scale phylogeny and comparative genomics of the fungal order Sordariales.</title>
        <authorList>
            <person name="Hensen N."/>
            <person name="Bonometti L."/>
            <person name="Westerberg I."/>
            <person name="Brannstrom I.O."/>
            <person name="Guillou S."/>
            <person name="Cros-Aarteil S."/>
            <person name="Calhoun S."/>
            <person name="Haridas S."/>
            <person name="Kuo A."/>
            <person name="Mondo S."/>
            <person name="Pangilinan J."/>
            <person name="Riley R."/>
            <person name="LaButti K."/>
            <person name="Andreopoulos B."/>
            <person name="Lipzen A."/>
            <person name="Chen C."/>
            <person name="Yan M."/>
            <person name="Daum C."/>
            <person name="Ng V."/>
            <person name="Clum A."/>
            <person name="Steindorff A."/>
            <person name="Ohm R.A."/>
            <person name="Martin F."/>
            <person name="Silar P."/>
            <person name="Natvig D.O."/>
            <person name="Lalanne C."/>
            <person name="Gautier V."/>
            <person name="Ament-Velasquez S.L."/>
            <person name="Kruys A."/>
            <person name="Hutchinson M.I."/>
            <person name="Powell A.J."/>
            <person name="Barry K."/>
            <person name="Miller A.N."/>
            <person name="Grigoriev I.V."/>
            <person name="Debuchy R."/>
            <person name="Gladieux P."/>
            <person name="Hiltunen Thoren M."/>
            <person name="Johannesson H."/>
        </authorList>
    </citation>
    <scope>NUCLEOTIDE SEQUENCE</scope>
    <source>
        <strain evidence="4">PSN309</strain>
    </source>
</reference>
<accession>A0AAN6X4V1</accession>
<feature type="compositionally biased region" description="Low complexity" evidence="1">
    <location>
        <begin position="850"/>
        <end position="873"/>
    </location>
</feature>
<dbReference type="EMBL" id="MU864359">
    <property type="protein sequence ID" value="KAK4191412.1"/>
    <property type="molecule type" value="Genomic_DNA"/>
</dbReference>
<reference evidence="4" key="2">
    <citation type="submission" date="2023-05" db="EMBL/GenBank/DDBJ databases">
        <authorList>
            <consortium name="Lawrence Berkeley National Laboratory"/>
            <person name="Steindorff A."/>
            <person name="Hensen N."/>
            <person name="Bonometti L."/>
            <person name="Westerberg I."/>
            <person name="Brannstrom I.O."/>
            <person name="Guillou S."/>
            <person name="Cros-Aarteil S."/>
            <person name="Calhoun S."/>
            <person name="Haridas S."/>
            <person name="Kuo A."/>
            <person name="Mondo S."/>
            <person name="Pangilinan J."/>
            <person name="Riley R."/>
            <person name="Labutti K."/>
            <person name="Andreopoulos B."/>
            <person name="Lipzen A."/>
            <person name="Chen C."/>
            <person name="Yanf M."/>
            <person name="Daum C."/>
            <person name="Ng V."/>
            <person name="Clum A."/>
            <person name="Ohm R."/>
            <person name="Martin F."/>
            <person name="Silar P."/>
            <person name="Natvig D."/>
            <person name="Lalanne C."/>
            <person name="Gautier V."/>
            <person name="Ament-Velasquez S.L."/>
            <person name="Kruys A."/>
            <person name="Hutchinson M.I."/>
            <person name="Powell A.J."/>
            <person name="Barry K."/>
            <person name="Miller A.N."/>
            <person name="Grigoriev I.V."/>
            <person name="Debuchy R."/>
            <person name="Gladieux P."/>
            <person name="Thoren M.H."/>
            <person name="Johannesson H."/>
        </authorList>
    </citation>
    <scope>NUCLEOTIDE SEQUENCE</scope>
    <source>
        <strain evidence="4">PSN309</strain>
    </source>
</reference>
<keyword evidence="2" id="KW-1133">Transmembrane helix</keyword>
<feature type="region of interest" description="Disordered" evidence="1">
    <location>
        <begin position="1"/>
        <end position="24"/>
    </location>
</feature>
<feature type="transmembrane region" description="Helical" evidence="2">
    <location>
        <begin position="645"/>
        <end position="667"/>
    </location>
</feature>
<evidence type="ECO:0000313" key="5">
    <source>
        <dbReference type="Proteomes" id="UP001302126"/>
    </source>
</evidence>
<keyword evidence="2" id="KW-0812">Transmembrane</keyword>
<evidence type="ECO:0000313" key="4">
    <source>
        <dbReference type="EMBL" id="KAK4191412.1"/>
    </source>
</evidence>
<feature type="domain" description="DSC E3 ubiquitin ligase complex subunit 3 ubiquitin-like" evidence="3">
    <location>
        <begin position="36"/>
        <end position="90"/>
    </location>
</feature>
<feature type="compositionally biased region" description="Pro residues" evidence="1">
    <location>
        <begin position="11"/>
        <end position="24"/>
    </location>
</feature>
<dbReference type="InterPro" id="IPR029071">
    <property type="entry name" value="Ubiquitin-like_domsf"/>
</dbReference>
<evidence type="ECO:0000259" key="3">
    <source>
        <dbReference type="Pfam" id="PF10302"/>
    </source>
</evidence>
<feature type="compositionally biased region" description="Low complexity" evidence="1">
    <location>
        <begin position="358"/>
        <end position="372"/>
    </location>
</feature>
<keyword evidence="2" id="KW-0472">Membrane</keyword>
<organism evidence="4 5">
    <name type="scientific">Podospora australis</name>
    <dbReference type="NCBI Taxonomy" id="1536484"/>
    <lineage>
        <taxon>Eukaryota</taxon>
        <taxon>Fungi</taxon>
        <taxon>Dikarya</taxon>
        <taxon>Ascomycota</taxon>
        <taxon>Pezizomycotina</taxon>
        <taxon>Sordariomycetes</taxon>
        <taxon>Sordariomycetidae</taxon>
        <taxon>Sordariales</taxon>
        <taxon>Podosporaceae</taxon>
        <taxon>Podospora</taxon>
    </lineage>
</organism>
<dbReference type="Proteomes" id="UP001302126">
    <property type="component" value="Unassembled WGS sequence"/>
</dbReference>
<name>A0AAN6X4V1_9PEZI</name>
<feature type="region of interest" description="Disordered" evidence="1">
    <location>
        <begin position="570"/>
        <end position="597"/>
    </location>
</feature>
<feature type="region of interest" description="Disordered" evidence="1">
    <location>
        <begin position="726"/>
        <end position="758"/>
    </location>
</feature>
<dbReference type="Pfam" id="PF10302">
    <property type="entry name" value="Dsc3_N"/>
    <property type="match status" value="1"/>
</dbReference>
<evidence type="ECO:0000256" key="1">
    <source>
        <dbReference type="SAM" id="MobiDB-lite"/>
    </source>
</evidence>
<feature type="compositionally biased region" description="Basic residues" evidence="1">
    <location>
        <begin position="145"/>
        <end position="164"/>
    </location>
</feature>
<evidence type="ECO:0000256" key="2">
    <source>
        <dbReference type="SAM" id="Phobius"/>
    </source>
</evidence>
<dbReference type="PANTHER" id="PTHR12943">
    <property type="entry name" value="HOMOCYSTEINE-RESPONSIVE ENDOPLASMIC RETICULUM-RESIDENT UNIQUITIN-LIKE DOMAIN HERPUD PROTEIN FAMILY MEMBER"/>
    <property type="match status" value="1"/>
</dbReference>
<sequence length="929" mass="100022">MADDEQQGVTPPQPASIDAPPPSHAPLAITLQIVSPSVTDQTLRFHDLPAATTVREVKHRIRDALPSRPNDDQMRLIHRGRLLSRDTDTLLDIFGRDIIQSTDRQTLHLALRDLVSQPSATASASQRIPSGAGQAGEQRGPGNLPHHRPPPHFDAHRHHHHPHVHPGFVHHGMDPSYFWATHPPAGPLPPAPPPGAVWPHQVAHQQHAQHIAQHQNMYQWMDHLRHEATGAPRWAGQRDTLINHQAMRFPVPPAAGNNQNESHIMGYTVVAGGGAPANPGPPEAGANQDTPIDLSMEGNEAGRALFGIQDHDGAAIDAARASYARATQAMTDAMHRSASGASLANMATNLANTNLNSVQPIQPGVTTPLAGATPGGGTRSVTPDPSAQAAHASMPTSQPPQTSPPSTQTVPEMQLPQSAPAEQNQIPQLYMLHSPNGPVGVVANVPGEYRMAALIQAYPPVTLAFNPNVPHQIQPPADFQRQRAAGLFPQQAQLPRQPGQVVYLPHGYYYPPGYYPPLGTQPAAGNQRQPLVYYPQGYQLPPGYFVYGGQRPGVPFMAPHYGVNGQPLHLPPPHSQPLQPPAAGLHQPQGQAHQQHPRVAGNPLGAEGLRFRGHVGRAAVPAAPAAPAVPPAPVGGGIGHRGAPAVGWAVAGWTMMWHVIRFAGAIWWFSYSNPSWERWVLFGLCSLALLLVNLGWFNGMINNALQPIWRHLEGLIGVNGLDGQAHRQAAQNQQQQPQQQAQNQNQAQQEETPEARQRRLERPYERAFDGMVDPSPRDLGRRLVERRREAAAGDHGAWIRDRARFLERAAVLMVASLAPGVAERHIRQLEERERAERRAAEEAAEREQAAQEAAASQQAAENAENAENAEAEQPQTERPGADATEGSSGQANVGEGSAPVDGAAPVEGAAEQQDQQQPTGPALEGPLAV</sequence>
<dbReference type="InterPro" id="IPR039751">
    <property type="entry name" value="HERPUD1/2"/>
</dbReference>
<feature type="compositionally biased region" description="Pro residues" evidence="1">
    <location>
        <begin position="570"/>
        <end position="580"/>
    </location>
</feature>
<feature type="transmembrane region" description="Helical" evidence="2">
    <location>
        <begin position="679"/>
        <end position="697"/>
    </location>
</feature>